<evidence type="ECO:0000256" key="2">
    <source>
        <dbReference type="SAM" id="Phobius"/>
    </source>
</evidence>
<dbReference type="Proteomes" id="UP000859505">
    <property type="component" value="Unassembled WGS sequence"/>
</dbReference>
<evidence type="ECO:0000256" key="1">
    <source>
        <dbReference type="SAM" id="MobiDB-lite"/>
    </source>
</evidence>
<dbReference type="EMBL" id="DACTUL010000001">
    <property type="protein sequence ID" value="HAT6342465.1"/>
    <property type="molecule type" value="Genomic_DNA"/>
</dbReference>
<evidence type="ECO:0000313" key="3">
    <source>
        <dbReference type="EMBL" id="HAT6342465.1"/>
    </source>
</evidence>
<feature type="transmembrane region" description="Helical" evidence="2">
    <location>
        <begin position="458"/>
        <end position="476"/>
    </location>
</feature>
<reference evidence="3" key="1">
    <citation type="journal article" date="2018" name="Genome Biol.">
        <title>SKESA: strategic k-mer extension for scrupulous assemblies.</title>
        <authorList>
            <person name="Souvorov A."/>
            <person name="Agarwala R."/>
            <person name="Lipman D.J."/>
        </authorList>
    </citation>
    <scope>NUCLEOTIDE SEQUENCE</scope>
    <source>
        <strain evidence="3">OLC2673_Aeromonas</strain>
    </source>
</reference>
<keyword evidence="2" id="KW-0472">Membrane</keyword>
<reference evidence="3" key="2">
    <citation type="submission" date="2020-01" db="EMBL/GenBank/DDBJ databases">
        <authorList>
            <consortium name="NCBI Pathogen Detection Project"/>
        </authorList>
    </citation>
    <scope>NUCLEOTIDE SEQUENCE</scope>
    <source>
        <strain evidence="3">OLC2673_Aeromonas</strain>
    </source>
</reference>
<keyword evidence="2" id="KW-0812">Transmembrane</keyword>
<proteinExistence type="predicted"/>
<gene>
    <name evidence="3" type="ORF">JAJ28_000116</name>
</gene>
<feature type="compositionally biased region" description="Polar residues" evidence="1">
    <location>
        <begin position="234"/>
        <end position="246"/>
    </location>
</feature>
<keyword evidence="2" id="KW-1133">Transmembrane helix</keyword>
<organism evidence="3 4">
    <name type="scientific">Aeromonas hydrophila</name>
    <dbReference type="NCBI Taxonomy" id="644"/>
    <lineage>
        <taxon>Bacteria</taxon>
        <taxon>Pseudomonadati</taxon>
        <taxon>Pseudomonadota</taxon>
        <taxon>Gammaproteobacteria</taxon>
        <taxon>Aeromonadales</taxon>
        <taxon>Aeromonadaceae</taxon>
        <taxon>Aeromonas</taxon>
    </lineage>
</organism>
<accession>A0AAD3U748</accession>
<dbReference type="AlphaFoldDB" id="A0AAD3U748"/>
<evidence type="ECO:0000313" key="4">
    <source>
        <dbReference type="Proteomes" id="UP000859505"/>
    </source>
</evidence>
<name>A0AAD3U748_AERHY</name>
<sequence>MILKKAFRWSLVLLFWLFLLGWGISVFAAEWTVAPTAYKGTCKYASTTYGTGWLPSQCTTYYQNLLKAQAPNNTVSFVQNWAASGTGSSSFQWTFKSCTPSNTCAQTALVLNTTGGPVAYCPPDGKPDFTVGPKTVNGQQVCEKVPISCKVGEQLYMNPTTGAESCKENCASVTGQVLTNVAYNKAFLPSATVTCYGLCSVTSQGTTIEVPADGFTQHGDVQFTGEKCPVTFPDQGTGQPVYNDQPTSSQQTNNAQNQLQNAASGATSNQVSGATGTADLNAVVNKLAETSNAQIKAMSEQNAAMGKVIEGVGKDIQGAIREGNANNGGGGAGNSVGQMQTANAIKEGNQTLKEIKDKLDEQQNPEPPVSPGTNLDADAKSIHEANDWNQRNFGTVLTANATRFRALPIFALPTTFFTVNLGGAACPTYTGSFTVMGSTQTITLDAFCSSTVMNVMPFIRAVVMMVFGWLAWRIAIGNGG</sequence>
<feature type="region of interest" description="Disordered" evidence="1">
    <location>
        <begin position="233"/>
        <end position="272"/>
    </location>
</feature>
<comment type="caution">
    <text evidence="3">The sequence shown here is derived from an EMBL/GenBank/DDBJ whole genome shotgun (WGS) entry which is preliminary data.</text>
</comment>
<protein>
    <submittedName>
        <fullName evidence="3">Uncharacterized protein</fullName>
    </submittedName>
</protein>
<feature type="compositionally biased region" description="Low complexity" evidence="1">
    <location>
        <begin position="247"/>
        <end position="264"/>
    </location>
</feature>